<evidence type="ECO:0000313" key="2">
    <source>
        <dbReference type="Proteomes" id="UP001470230"/>
    </source>
</evidence>
<evidence type="ECO:0000313" key="1">
    <source>
        <dbReference type="EMBL" id="KAK8841010.1"/>
    </source>
</evidence>
<reference evidence="1 2" key="1">
    <citation type="submission" date="2024-04" db="EMBL/GenBank/DDBJ databases">
        <title>Tritrichomonas musculus Genome.</title>
        <authorList>
            <person name="Alves-Ferreira E."/>
            <person name="Grigg M."/>
            <person name="Lorenzi H."/>
            <person name="Galac M."/>
        </authorList>
    </citation>
    <scope>NUCLEOTIDE SEQUENCE [LARGE SCALE GENOMIC DNA]</scope>
    <source>
        <strain evidence="1 2">EAF2021</strain>
    </source>
</reference>
<dbReference type="EMBL" id="JAPFFF010000043">
    <property type="protein sequence ID" value="KAK8841010.1"/>
    <property type="molecule type" value="Genomic_DNA"/>
</dbReference>
<proteinExistence type="predicted"/>
<gene>
    <name evidence="1" type="ORF">M9Y10_027847</name>
</gene>
<organism evidence="1 2">
    <name type="scientific">Tritrichomonas musculus</name>
    <dbReference type="NCBI Taxonomy" id="1915356"/>
    <lineage>
        <taxon>Eukaryota</taxon>
        <taxon>Metamonada</taxon>
        <taxon>Parabasalia</taxon>
        <taxon>Tritrichomonadida</taxon>
        <taxon>Tritrichomonadidae</taxon>
        <taxon>Tritrichomonas</taxon>
    </lineage>
</organism>
<dbReference type="Proteomes" id="UP001470230">
    <property type="component" value="Unassembled WGS sequence"/>
</dbReference>
<comment type="caution">
    <text evidence="1">The sequence shown here is derived from an EMBL/GenBank/DDBJ whole genome shotgun (WGS) entry which is preliminary data.</text>
</comment>
<sequence>MEGSYVEIDPELCFDHYISSNSTFELPIDIDSKTLRRFQQIAQDQFKFQVLIDKLPLTLENQKLCLGNNVTLTNIISFPCETIHYILDHNHPQFDFGNQFIYSPTSTISIANELIPDKIITEETNERPNEYFIHLSSFDQSKKVIEHDIDFNESILFRKGSKLRLKIVI</sequence>
<name>A0ABR2H6F4_9EUKA</name>
<protein>
    <submittedName>
        <fullName evidence="1">Uncharacterized protein</fullName>
    </submittedName>
</protein>
<accession>A0ABR2H6F4</accession>
<keyword evidence="2" id="KW-1185">Reference proteome</keyword>